<name>A0A8S5QAL2_9CAUD</name>
<keyword evidence="1" id="KW-0175">Coiled coil</keyword>
<feature type="coiled-coil region" evidence="1">
    <location>
        <begin position="27"/>
        <end position="54"/>
    </location>
</feature>
<reference evidence="2" key="1">
    <citation type="journal article" date="2021" name="Proc. Natl. Acad. Sci. U.S.A.">
        <title>A Catalog of Tens of Thousands of Viruses from Human Metagenomes Reveals Hidden Associations with Chronic Diseases.</title>
        <authorList>
            <person name="Tisza M.J."/>
            <person name="Buck C.B."/>
        </authorList>
    </citation>
    <scope>NUCLEOTIDE SEQUENCE</scope>
    <source>
        <strain evidence="2">CtePP3</strain>
    </source>
</reference>
<sequence length="59" mass="7419">MNREHYEDNVHWRKRQLNTCYELGAIINEQQDRIVSLMNENNRLKRENWNLKHNRGRRK</sequence>
<evidence type="ECO:0000313" key="2">
    <source>
        <dbReference type="EMBL" id="DAE16406.1"/>
    </source>
</evidence>
<proteinExistence type="predicted"/>
<evidence type="ECO:0000256" key="1">
    <source>
        <dbReference type="SAM" id="Coils"/>
    </source>
</evidence>
<organism evidence="2">
    <name type="scientific">Siphoviridae sp. ctePP3</name>
    <dbReference type="NCBI Taxonomy" id="2825591"/>
    <lineage>
        <taxon>Viruses</taxon>
        <taxon>Duplodnaviria</taxon>
        <taxon>Heunggongvirae</taxon>
        <taxon>Uroviricota</taxon>
        <taxon>Caudoviricetes</taxon>
    </lineage>
</organism>
<protein>
    <submittedName>
        <fullName evidence="2">Initiation-control protein YabA, DnaA, DnaN, Zinc finger.7A</fullName>
    </submittedName>
</protein>
<accession>A0A8S5QAL2</accession>
<dbReference type="EMBL" id="BK015623">
    <property type="protein sequence ID" value="DAE16406.1"/>
    <property type="molecule type" value="Genomic_DNA"/>
</dbReference>